<evidence type="ECO:0000256" key="2">
    <source>
        <dbReference type="ARBA" id="ARBA00023125"/>
    </source>
</evidence>
<keyword evidence="2 4" id="KW-0238">DNA-binding</keyword>
<dbReference type="Pfam" id="PF17754">
    <property type="entry name" value="TetR_C_14"/>
    <property type="match status" value="1"/>
</dbReference>
<dbReference type="PATRIC" id="fig|927661.3.peg.2604"/>
<dbReference type="PANTHER" id="PTHR30055">
    <property type="entry name" value="HTH-TYPE TRANSCRIPTIONAL REGULATOR RUTR"/>
    <property type="match status" value="1"/>
</dbReference>
<name>A0A010ZS73_9ACTN</name>
<dbReference type="InterPro" id="IPR041347">
    <property type="entry name" value="MftR_C"/>
</dbReference>
<keyword evidence="7" id="KW-1185">Reference proteome</keyword>
<dbReference type="Gene3D" id="1.10.357.10">
    <property type="entry name" value="Tetracycline Repressor, domain 2"/>
    <property type="match status" value="1"/>
</dbReference>
<dbReference type="AlphaFoldDB" id="A0A010ZS73"/>
<dbReference type="Proteomes" id="UP000021053">
    <property type="component" value="Unassembled WGS sequence"/>
</dbReference>
<evidence type="ECO:0000256" key="4">
    <source>
        <dbReference type="PROSITE-ProRule" id="PRU00335"/>
    </source>
</evidence>
<dbReference type="HOGENOM" id="CLU_069356_2_3_11"/>
<keyword evidence="1" id="KW-0805">Transcription regulation</keyword>
<dbReference type="InterPro" id="IPR001647">
    <property type="entry name" value="HTH_TetR"/>
</dbReference>
<feature type="domain" description="HTH tetR-type" evidence="5">
    <location>
        <begin position="32"/>
        <end position="92"/>
    </location>
</feature>
<evidence type="ECO:0000256" key="1">
    <source>
        <dbReference type="ARBA" id="ARBA00023015"/>
    </source>
</evidence>
<comment type="caution">
    <text evidence="6">The sequence shown here is derived from an EMBL/GenBank/DDBJ whole genome shotgun (WGS) entry which is preliminary data.</text>
</comment>
<dbReference type="InterPro" id="IPR009057">
    <property type="entry name" value="Homeodomain-like_sf"/>
</dbReference>
<organism evidence="6 7">
    <name type="scientific">Cryptosporangium arvum DSM 44712</name>
    <dbReference type="NCBI Taxonomy" id="927661"/>
    <lineage>
        <taxon>Bacteria</taxon>
        <taxon>Bacillati</taxon>
        <taxon>Actinomycetota</taxon>
        <taxon>Actinomycetes</taxon>
        <taxon>Cryptosporangiales</taxon>
        <taxon>Cryptosporangiaceae</taxon>
        <taxon>Cryptosporangium</taxon>
    </lineage>
</organism>
<dbReference type="Pfam" id="PF00440">
    <property type="entry name" value="TetR_N"/>
    <property type="match status" value="1"/>
</dbReference>
<dbReference type="GO" id="GO:0003700">
    <property type="term" value="F:DNA-binding transcription factor activity"/>
    <property type="evidence" value="ECO:0007669"/>
    <property type="project" value="TreeGrafter"/>
</dbReference>
<keyword evidence="3" id="KW-0804">Transcription</keyword>
<reference evidence="6 7" key="1">
    <citation type="submission" date="2013-07" db="EMBL/GenBank/DDBJ databases">
        <authorList>
            <consortium name="DOE Joint Genome Institute"/>
            <person name="Eisen J."/>
            <person name="Huntemann M."/>
            <person name="Han J."/>
            <person name="Chen A."/>
            <person name="Kyrpides N."/>
            <person name="Mavromatis K."/>
            <person name="Markowitz V."/>
            <person name="Palaniappan K."/>
            <person name="Ivanova N."/>
            <person name="Schaumberg A."/>
            <person name="Pati A."/>
            <person name="Liolios K."/>
            <person name="Nordberg H.P."/>
            <person name="Cantor M.N."/>
            <person name="Hua S.X."/>
            <person name="Woyke T."/>
        </authorList>
    </citation>
    <scope>NUCLEOTIDE SEQUENCE [LARGE SCALE GENOMIC DNA]</scope>
    <source>
        <strain evidence="6 7">DSM 44712</strain>
    </source>
</reference>
<dbReference type="GO" id="GO:0000976">
    <property type="term" value="F:transcription cis-regulatory region binding"/>
    <property type="evidence" value="ECO:0007669"/>
    <property type="project" value="TreeGrafter"/>
</dbReference>
<feature type="DNA-binding region" description="H-T-H motif" evidence="4">
    <location>
        <begin position="55"/>
        <end position="74"/>
    </location>
</feature>
<dbReference type="Gene3D" id="1.10.10.60">
    <property type="entry name" value="Homeodomain-like"/>
    <property type="match status" value="1"/>
</dbReference>
<evidence type="ECO:0000313" key="6">
    <source>
        <dbReference type="EMBL" id="EXG81524.1"/>
    </source>
</evidence>
<dbReference type="PANTHER" id="PTHR30055:SF238">
    <property type="entry name" value="MYCOFACTOCIN BIOSYNTHESIS TRANSCRIPTIONAL REGULATOR MFTR-RELATED"/>
    <property type="match status" value="1"/>
</dbReference>
<dbReference type="InterPro" id="IPR050109">
    <property type="entry name" value="HTH-type_TetR-like_transc_reg"/>
</dbReference>
<evidence type="ECO:0000259" key="5">
    <source>
        <dbReference type="PROSITE" id="PS50977"/>
    </source>
</evidence>
<sequence>MQPENTAQCATLHIGKNARLTGVDGLRERKKTAARQALHEAAVRLALEQGLDRVTTEAIADAAELSRRTFSNYFPSKEDAILHGDVERLREWLDALRERPRAEPPWCALRESLRALYGQWADPNLARATAMRALRQHPSLVARQSVIYGAFERDVARVLQERSGTDTPDARRATRVLAAAFLAGLRVATALWIEEPEVRALIPTIDEVLDQVGASFR</sequence>
<dbReference type="PROSITE" id="PS01081">
    <property type="entry name" value="HTH_TETR_1"/>
    <property type="match status" value="1"/>
</dbReference>
<proteinExistence type="predicted"/>
<dbReference type="PROSITE" id="PS50977">
    <property type="entry name" value="HTH_TETR_2"/>
    <property type="match status" value="1"/>
</dbReference>
<protein>
    <submittedName>
        <fullName evidence="6">Transcriptional regulator</fullName>
    </submittedName>
</protein>
<dbReference type="EMBL" id="JFBT01000001">
    <property type="protein sequence ID" value="EXG81524.1"/>
    <property type="molecule type" value="Genomic_DNA"/>
</dbReference>
<gene>
    <name evidence="6" type="ORF">CryarDRAFT_2640</name>
</gene>
<evidence type="ECO:0000313" key="7">
    <source>
        <dbReference type="Proteomes" id="UP000021053"/>
    </source>
</evidence>
<accession>A0A010ZS73</accession>
<evidence type="ECO:0000256" key="3">
    <source>
        <dbReference type="ARBA" id="ARBA00023163"/>
    </source>
</evidence>
<dbReference type="InterPro" id="IPR023772">
    <property type="entry name" value="DNA-bd_HTH_TetR-type_CS"/>
</dbReference>
<dbReference type="SUPFAM" id="SSF46689">
    <property type="entry name" value="Homeodomain-like"/>
    <property type="match status" value="1"/>
</dbReference>
<dbReference type="OrthoDB" id="8688418at2"/>